<name>B8IGU8_METNO</name>
<sequence length="226" mass="24096">MSEFDGQRRREPGSVAGAGASPLGYLPLLPTLCVTACLAAGSLYWRETPPRSAAGQVAAVTPLPSNDLFQAVPEEGDRRVRAPFPLEFEQQFPLIAATAAQASREAGPVAGPICDAVPILPVRDRMQAAEGRSAAKRPAAAHRPTHLPLLAGVRPPPRPESLRPETLRVAAERQPETPLPDRPRFTDLALPHVVETGREMVATVTHLGDGVVQAGSAMLDLIDRRP</sequence>
<gene>
    <name evidence="2" type="ordered locus">Mnod_2872</name>
</gene>
<dbReference type="EMBL" id="CP001349">
    <property type="protein sequence ID" value="ACL57823.1"/>
    <property type="molecule type" value="Genomic_DNA"/>
</dbReference>
<keyword evidence="3" id="KW-1185">Reference proteome</keyword>
<reference evidence="2 3" key="1">
    <citation type="submission" date="2009-01" db="EMBL/GenBank/DDBJ databases">
        <title>Complete sequence of chromosome of Methylobacterium nodulans ORS 2060.</title>
        <authorList>
            <consortium name="US DOE Joint Genome Institute"/>
            <person name="Lucas S."/>
            <person name="Copeland A."/>
            <person name="Lapidus A."/>
            <person name="Glavina del Rio T."/>
            <person name="Dalin E."/>
            <person name="Tice H."/>
            <person name="Bruce D."/>
            <person name="Goodwin L."/>
            <person name="Pitluck S."/>
            <person name="Sims D."/>
            <person name="Brettin T."/>
            <person name="Detter J.C."/>
            <person name="Han C."/>
            <person name="Larimer F."/>
            <person name="Land M."/>
            <person name="Hauser L."/>
            <person name="Kyrpides N."/>
            <person name="Ivanova N."/>
            <person name="Marx C.J."/>
            <person name="Richardson P."/>
        </authorList>
    </citation>
    <scope>NUCLEOTIDE SEQUENCE [LARGE SCALE GENOMIC DNA]</scope>
    <source>
        <strain evidence="3">LMG 21967 / CNCM I-2342 / ORS 2060</strain>
    </source>
</reference>
<evidence type="ECO:0000313" key="3">
    <source>
        <dbReference type="Proteomes" id="UP000008207"/>
    </source>
</evidence>
<dbReference type="HOGENOM" id="CLU_1271072_0_0_5"/>
<dbReference type="KEGG" id="mno:Mnod_2872"/>
<proteinExistence type="predicted"/>
<evidence type="ECO:0000313" key="2">
    <source>
        <dbReference type="EMBL" id="ACL57823.1"/>
    </source>
</evidence>
<accession>B8IGU8</accession>
<dbReference type="Proteomes" id="UP000008207">
    <property type="component" value="Chromosome"/>
</dbReference>
<dbReference type="STRING" id="460265.Mnod_2872"/>
<feature type="region of interest" description="Disordered" evidence="1">
    <location>
        <begin position="132"/>
        <end position="163"/>
    </location>
</feature>
<dbReference type="RefSeq" id="WP_015929498.1">
    <property type="nucleotide sequence ID" value="NC_011894.1"/>
</dbReference>
<dbReference type="eggNOG" id="ENOG50311MF">
    <property type="taxonomic scope" value="Bacteria"/>
</dbReference>
<dbReference type="AlphaFoldDB" id="B8IGU8"/>
<organism evidence="2 3">
    <name type="scientific">Methylobacterium nodulans (strain LMG 21967 / CNCM I-2342 / ORS 2060)</name>
    <dbReference type="NCBI Taxonomy" id="460265"/>
    <lineage>
        <taxon>Bacteria</taxon>
        <taxon>Pseudomonadati</taxon>
        <taxon>Pseudomonadota</taxon>
        <taxon>Alphaproteobacteria</taxon>
        <taxon>Hyphomicrobiales</taxon>
        <taxon>Methylobacteriaceae</taxon>
        <taxon>Methylobacterium</taxon>
    </lineage>
</organism>
<dbReference type="OrthoDB" id="7988780at2"/>
<protein>
    <submittedName>
        <fullName evidence="2">Uncharacterized protein</fullName>
    </submittedName>
</protein>
<evidence type="ECO:0000256" key="1">
    <source>
        <dbReference type="SAM" id="MobiDB-lite"/>
    </source>
</evidence>